<evidence type="ECO:0000256" key="2">
    <source>
        <dbReference type="ARBA" id="ARBA00023125"/>
    </source>
</evidence>
<sequence length="549" mass="57445">MPTQPTSSSLARREAALTGVGFALGFGWLWFPALQGFWLPEFLWGGVFDGGGTSFFCVLLPAGFFSVGLWGGGIRFLRGIRLFRFFAGNNAPADSSGNNGTGDLRASRLFHWVHAAAFALMAVSLLPPAPTSGVGLYLPVIAMALAALLQGLFWGGAMLALPSRLAAASFVVAASAAAVFSGLVSLLPSGSGHGRTIVLLLAVLMAWAAAYALARVLRLPRPEPKRPRGRPAKNAEPETEEAPEAGGRHAATGRLALYAAGAAIMLSALEAGLAERIFSPSAFFVFPWAAGLLTALGAVMGFILCGNGVSADNGAQDVSLASVPAGPGRLFMGRLLAVPLFSALQPTTAICLALGLCSIALALPEPFASPFVFALLSTAEGFISVAAVIVLAQLPQSPPLRRAALALGVAFVLSNLGSAAAGILALFSTSLDILTISRIAAGLIAAVALLLFAAYRRQTRVKESPDAEPVQEIAPTEPETTATIFTARERELLSLIRQGLNNREIAETLHVQEVTVRFHLRNLYQKTGLSEREELAAVNMPINGESERI</sequence>
<name>A0A212KG40_9DELT</name>
<feature type="transmembrane region" description="Helical" evidence="5">
    <location>
        <begin position="53"/>
        <end position="77"/>
    </location>
</feature>
<reference evidence="7" key="1">
    <citation type="submission" date="2016-04" db="EMBL/GenBank/DDBJ databases">
        <authorList>
            <person name="Evans L.H."/>
            <person name="Alamgir A."/>
            <person name="Owens N."/>
            <person name="Weber N.D."/>
            <person name="Virtaneva K."/>
            <person name="Barbian K."/>
            <person name="Babar A."/>
            <person name="Rosenke K."/>
        </authorList>
    </citation>
    <scope>NUCLEOTIDE SEQUENCE</scope>
    <source>
        <strain evidence="7">86</strain>
    </source>
</reference>
<dbReference type="PRINTS" id="PR00038">
    <property type="entry name" value="HTHLUXR"/>
</dbReference>
<keyword evidence="5" id="KW-0812">Transmembrane</keyword>
<dbReference type="InterPro" id="IPR000792">
    <property type="entry name" value="Tscrpt_reg_LuxR_C"/>
</dbReference>
<feature type="transmembrane region" description="Helical" evidence="5">
    <location>
        <begin position="15"/>
        <end position="33"/>
    </location>
</feature>
<dbReference type="InterPro" id="IPR036259">
    <property type="entry name" value="MFS_trans_sf"/>
</dbReference>
<feature type="transmembrane region" description="Helical" evidence="5">
    <location>
        <begin position="285"/>
        <end position="305"/>
    </location>
</feature>
<dbReference type="SMART" id="SM00421">
    <property type="entry name" value="HTH_LUXR"/>
    <property type="match status" value="1"/>
</dbReference>
<dbReference type="CDD" id="cd06170">
    <property type="entry name" value="LuxR_C_like"/>
    <property type="match status" value="1"/>
</dbReference>
<feature type="region of interest" description="Disordered" evidence="4">
    <location>
        <begin position="223"/>
        <end position="247"/>
    </location>
</feature>
<feature type="domain" description="HTH luxR-type" evidence="6">
    <location>
        <begin position="478"/>
        <end position="544"/>
    </location>
</feature>
<dbReference type="PANTHER" id="PTHR44688">
    <property type="entry name" value="DNA-BINDING TRANSCRIPTIONAL ACTIVATOR DEVR_DOSR"/>
    <property type="match status" value="1"/>
</dbReference>
<accession>A0A212KG40</accession>
<protein>
    <recommendedName>
        <fullName evidence="6">HTH luxR-type domain-containing protein</fullName>
    </recommendedName>
</protein>
<dbReference type="PANTHER" id="PTHR44688:SF16">
    <property type="entry name" value="DNA-BINDING TRANSCRIPTIONAL ACTIVATOR DEVR_DOSR"/>
    <property type="match status" value="1"/>
</dbReference>
<keyword evidence="3" id="KW-0804">Transcription</keyword>
<dbReference type="InterPro" id="IPR016032">
    <property type="entry name" value="Sig_transdc_resp-reg_C-effctor"/>
</dbReference>
<organism evidence="7">
    <name type="scientific">uncultured delta proteobacterium</name>
    <dbReference type="NCBI Taxonomy" id="34034"/>
    <lineage>
        <taxon>Bacteria</taxon>
        <taxon>Deltaproteobacteria</taxon>
        <taxon>environmental samples</taxon>
    </lineage>
</organism>
<dbReference type="GO" id="GO:0003677">
    <property type="term" value="F:DNA binding"/>
    <property type="evidence" value="ECO:0007669"/>
    <property type="project" value="UniProtKB-KW"/>
</dbReference>
<proteinExistence type="predicted"/>
<feature type="transmembrane region" description="Helical" evidence="5">
    <location>
        <begin position="367"/>
        <end position="392"/>
    </location>
</feature>
<evidence type="ECO:0000256" key="1">
    <source>
        <dbReference type="ARBA" id="ARBA00023015"/>
    </source>
</evidence>
<dbReference type="SUPFAM" id="SSF46894">
    <property type="entry name" value="C-terminal effector domain of the bipartite response regulators"/>
    <property type="match status" value="1"/>
</dbReference>
<keyword evidence="5" id="KW-1133">Transmembrane helix</keyword>
<feature type="transmembrane region" description="Helical" evidence="5">
    <location>
        <begin position="404"/>
        <end position="427"/>
    </location>
</feature>
<dbReference type="SUPFAM" id="SSF103473">
    <property type="entry name" value="MFS general substrate transporter"/>
    <property type="match status" value="1"/>
</dbReference>
<gene>
    <name evidence="7" type="ORF">KL86DPRO_60226</name>
</gene>
<feature type="transmembrane region" description="Helical" evidence="5">
    <location>
        <begin position="196"/>
        <end position="217"/>
    </location>
</feature>
<feature type="transmembrane region" description="Helical" evidence="5">
    <location>
        <begin position="335"/>
        <end position="361"/>
    </location>
</feature>
<feature type="transmembrane region" description="Helical" evidence="5">
    <location>
        <begin position="134"/>
        <end position="153"/>
    </location>
</feature>
<feature type="transmembrane region" description="Helical" evidence="5">
    <location>
        <begin position="255"/>
        <end position="273"/>
    </location>
</feature>
<evidence type="ECO:0000256" key="3">
    <source>
        <dbReference type="ARBA" id="ARBA00023163"/>
    </source>
</evidence>
<feature type="transmembrane region" description="Helical" evidence="5">
    <location>
        <begin position="433"/>
        <end position="455"/>
    </location>
</feature>
<dbReference type="PROSITE" id="PS50043">
    <property type="entry name" value="HTH_LUXR_2"/>
    <property type="match status" value="1"/>
</dbReference>
<dbReference type="AlphaFoldDB" id="A0A212KG40"/>
<dbReference type="Gene3D" id="1.10.10.10">
    <property type="entry name" value="Winged helix-like DNA-binding domain superfamily/Winged helix DNA-binding domain"/>
    <property type="match status" value="1"/>
</dbReference>
<keyword evidence="2" id="KW-0238">DNA-binding</keyword>
<dbReference type="PROSITE" id="PS00622">
    <property type="entry name" value="HTH_LUXR_1"/>
    <property type="match status" value="1"/>
</dbReference>
<feature type="transmembrane region" description="Helical" evidence="5">
    <location>
        <begin position="165"/>
        <end position="184"/>
    </location>
</feature>
<dbReference type="Pfam" id="PF00196">
    <property type="entry name" value="GerE"/>
    <property type="match status" value="1"/>
</dbReference>
<dbReference type="EMBL" id="FLUQ01000006">
    <property type="protein sequence ID" value="SBW10611.1"/>
    <property type="molecule type" value="Genomic_DNA"/>
</dbReference>
<keyword evidence="5" id="KW-0472">Membrane</keyword>
<evidence type="ECO:0000259" key="6">
    <source>
        <dbReference type="PROSITE" id="PS50043"/>
    </source>
</evidence>
<evidence type="ECO:0000256" key="4">
    <source>
        <dbReference type="SAM" id="MobiDB-lite"/>
    </source>
</evidence>
<dbReference type="GO" id="GO:0006355">
    <property type="term" value="P:regulation of DNA-templated transcription"/>
    <property type="evidence" value="ECO:0007669"/>
    <property type="project" value="InterPro"/>
</dbReference>
<evidence type="ECO:0000313" key="7">
    <source>
        <dbReference type="EMBL" id="SBW10611.1"/>
    </source>
</evidence>
<evidence type="ECO:0000256" key="5">
    <source>
        <dbReference type="SAM" id="Phobius"/>
    </source>
</evidence>
<dbReference type="InterPro" id="IPR036388">
    <property type="entry name" value="WH-like_DNA-bd_sf"/>
</dbReference>
<keyword evidence="1" id="KW-0805">Transcription regulation</keyword>
<feature type="transmembrane region" description="Helical" evidence="5">
    <location>
        <begin position="109"/>
        <end position="128"/>
    </location>
</feature>